<dbReference type="PANTHER" id="PTHR34202:SF1">
    <property type="entry name" value="UPF0548 PROTEIN"/>
    <property type="match status" value="1"/>
</dbReference>
<organism evidence="2 3">
    <name type="scientific">Actinomadura viridis</name>
    <dbReference type="NCBI Taxonomy" id="58110"/>
    <lineage>
        <taxon>Bacteria</taxon>
        <taxon>Bacillati</taxon>
        <taxon>Actinomycetota</taxon>
        <taxon>Actinomycetes</taxon>
        <taxon>Streptosporangiales</taxon>
        <taxon>Thermomonosporaceae</taxon>
        <taxon>Actinomadura</taxon>
    </lineage>
</organism>
<dbReference type="PANTHER" id="PTHR34202">
    <property type="entry name" value="UPF0548 PROTEIN"/>
    <property type="match status" value="1"/>
</dbReference>
<dbReference type="Proteomes" id="UP000614047">
    <property type="component" value="Unassembled WGS sequence"/>
</dbReference>
<evidence type="ECO:0000313" key="2">
    <source>
        <dbReference type="EMBL" id="MBG6087953.1"/>
    </source>
</evidence>
<reference evidence="2" key="1">
    <citation type="submission" date="2020-11" db="EMBL/GenBank/DDBJ databases">
        <title>Sequencing the genomes of 1000 actinobacteria strains.</title>
        <authorList>
            <person name="Klenk H.-P."/>
        </authorList>
    </citation>
    <scope>NUCLEOTIDE SEQUENCE</scope>
    <source>
        <strain evidence="2">DSM 43175</strain>
    </source>
</reference>
<evidence type="ECO:0000313" key="3">
    <source>
        <dbReference type="Proteomes" id="UP000614047"/>
    </source>
</evidence>
<dbReference type="Pfam" id="PF09348">
    <property type="entry name" value="DUF1990"/>
    <property type="match status" value="1"/>
</dbReference>
<proteinExistence type="predicted"/>
<dbReference type="EMBL" id="JADOUA010000001">
    <property type="protein sequence ID" value="MBG6087953.1"/>
    <property type="molecule type" value="Genomic_DNA"/>
</dbReference>
<gene>
    <name evidence="2" type="ORF">IW256_002066</name>
</gene>
<dbReference type="RefSeq" id="WP_197010743.1">
    <property type="nucleotide sequence ID" value="NZ_BAABES010000008.1"/>
</dbReference>
<dbReference type="AlphaFoldDB" id="A0A931DJR2"/>
<dbReference type="InterPro" id="IPR014457">
    <property type="entry name" value="UCP010260"/>
</dbReference>
<dbReference type="PIRSF" id="PIRSF010260">
    <property type="entry name" value="UCP010260"/>
    <property type="match status" value="1"/>
</dbReference>
<accession>A0A931DJR2</accession>
<feature type="domain" description="DUF1990" evidence="1">
    <location>
        <begin position="17"/>
        <end position="172"/>
    </location>
</feature>
<evidence type="ECO:0000259" key="1">
    <source>
        <dbReference type="Pfam" id="PF09348"/>
    </source>
</evidence>
<keyword evidence="3" id="KW-1185">Reference proteome</keyword>
<name>A0A931DJR2_9ACTN</name>
<protein>
    <submittedName>
        <fullName evidence="2">Uncharacterized protein (UPF0548 family)</fullName>
    </submittedName>
</protein>
<comment type="caution">
    <text evidence="2">The sequence shown here is derived from an EMBL/GenBank/DDBJ whole genome shotgun (WGS) entry which is preliminary data.</text>
</comment>
<dbReference type="InterPro" id="IPR018960">
    <property type="entry name" value="DUF1990"/>
</dbReference>
<sequence>MGGGEGTPAEGAGSGFTYAEVGATRDADIPAGYRWLRTRTEIGSGPEVMRNATDALMEFWMYRALPARVTASAPRAAAGVAVELSLGLGPLRVAAPCRVVWAEEGERRAGWAYGTLPGHPASGEESFVVHMDDSGDVWFTVTAFSRPASRLMRAAGPLAPMFQRAYARRCGAVLRRLSRP</sequence>